<proteinExistence type="predicted"/>
<gene>
    <name evidence="2" type="ORF">H0H81_007320</name>
</gene>
<dbReference type="AlphaFoldDB" id="A0A9P7FUW3"/>
<evidence type="ECO:0000256" key="1">
    <source>
        <dbReference type="SAM" id="MobiDB-lite"/>
    </source>
</evidence>
<protein>
    <recommendedName>
        <fullName evidence="4">F-box domain-containing protein</fullName>
    </recommendedName>
</protein>
<sequence>MAPKLILFSAAHTRYIKTRPPRLPNELIRMILCSVGDLPFLWVECRAVSKSFNTIVHEIFFHRHLRRTSLRINAGRLIQSFHIDLLTTRAPRKGKWFRGPPGSAPYHLDAVFRFEKLDPRNPWRAIFVDPVCAIPKTVSRIKKMFQYGPQAHSPAILIQIRRMVNDTAVPGLVLNLERLERLELSCDWRGMYSAFFREEREFNRRWNSWTDSPQMQFMAHQMAKRIGCQELTAAQGHKELYKQSVVAAPDFRKILRRARIAREVRENHGILRWKWKGDEDDEALLNLEGERFTSRVEGPFSDDEDDDKISESESDRD</sequence>
<reference evidence="2" key="1">
    <citation type="submission" date="2021-02" db="EMBL/GenBank/DDBJ databases">
        <authorList>
            <person name="Nieuwenhuis M."/>
            <person name="Van De Peppel L.J.J."/>
        </authorList>
    </citation>
    <scope>NUCLEOTIDE SEQUENCE</scope>
    <source>
        <strain evidence="2">D49</strain>
    </source>
</reference>
<keyword evidence="3" id="KW-1185">Reference proteome</keyword>
<organism evidence="2 3">
    <name type="scientific">Sphagnurus paluster</name>
    <dbReference type="NCBI Taxonomy" id="117069"/>
    <lineage>
        <taxon>Eukaryota</taxon>
        <taxon>Fungi</taxon>
        <taxon>Dikarya</taxon>
        <taxon>Basidiomycota</taxon>
        <taxon>Agaricomycotina</taxon>
        <taxon>Agaricomycetes</taxon>
        <taxon>Agaricomycetidae</taxon>
        <taxon>Agaricales</taxon>
        <taxon>Tricholomatineae</taxon>
        <taxon>Lyophyllaceae</taxon>
        <taxon>Sphagnurus</taxon>
    </lineage>
</organism>
<evidence type="ECO:0000313" key="3">
    <source>
        <dbReference type="Proteomes" id="UP000717328"/>
    </source>
</evidence>
<accession>A0A9P7FUW3</accession>
<feature type="region of interest" description="Disordered" evidence="1">
    <location>
        <begin position="295"/>
        <end position="317"/>
    </location>
</feature>
<evidence type="ECO:0008006" key="4">
    <source>
        <dbReference type="Google" id="ProtNLM"/>
    </source>
</evidence>
<dbReference type="EMBL" id="JABCKI010005733">
    <property type="protein sequence ID" value="KAG5639062.1"/>
    <property type="molecule type" value="Genomic_DNA"/>
</dbReference>
<dbReference type="Proteomes" id="UP000717328">
    <property type="component" value="Unassembled WGS sequence"/>
</dbReference>
<dbReference type="OrthoDB" id="3798198at2759"/>
<reference evidence="2" key="2">
    <citation type="submission" date="2021-10" db="EMBL/GenBank/DDBJ databases">
        <title>Phylogenomics reveals ancestral predisposition of the termite-cultivated fungus Termitomyces towards a domesticated lifestyle.</title>
        <authorList>
            <person name="Auxier B."/>
            <person name="Grum-Grzhimaylo A."/>
            <person name="Cardenas M.E."/>
            <person name="Lodge J.D."/>
            <person name="Laessoe T."/>
            <person name="Pedersen O."/>
            <person name="Smith M.E."/>
            <person name="Kuyper T.W."/>
            <person name="Franco-Molano E.A."/>
            <person name="Baroni T.J."/>
            <person name="Aanen D.K."/>
        </authorList>
    </citation>
    <scope>NUCLEOTIDE SEQUENCE</scope>
    <source>
        <strain evidence="2">D49</strain>
    </source>
</reference>
<comment type="caution">
    <text evidence="2">The sequence shown here is derived from an EMBL/GenBank/DDBJ whole genome shotgun (WGS) entry which is preliminary data.</text>
</comment>
<name>A0A9P7FUW3_9AGAR</name>
<evidence type="ECO:0000313" key="2">
    <source>
        <dbReference type="EMBL" id="KAG5639062.1"/>
    </source>
</evidence>